<comment type="subcellular location">
    <subcellularLocation>
        <location evidence="1">Membrane</location>
        <topology evidence="1">Multi-pass membrane protein</topology>
    </subcellularLocation>
</comment>
<evidence type="ECO:0000256" key="3">
    <source>
        <dbReference type="SAM" id="Phobius"/>
    </source>
</evidence>
<dbReference type="KEGG" id="pfy:PFICI_14747"/>
<dbReference type="PANTHER" id="PTHR11360">
    <property type="entry name" value="MONOCARBOXYLATE TRANSPORTER"/>
    <property type="match status" value="1"/>
</dbReference>
<proteinExistence type="inferred from homology"/>
<dbReference type="Pfam" id="PF07690">
    <property type="entry name" value="MFS_1"/>
    <property type="match status" value="1"/>
</dbReference>
<dbReference type="SUPFAM" id="SSF103473">
    <property type="entry name" value="MFS general substrate transporter"/>
    <property type="match status" value="1"/>
</dbReference>
<dbReference type="InterPro" id="IPR036259">
    <property type="entry name" value="MFS_trans_sf"/>
</dbReference>
<dbReference type="Gene3D" id="1.20.1250.20">
    <property type="entry name" value="MFS general substrate transporter like domains"/>
    <property type="match status" value="2"/>
</dbReference>
<dbReference type="RefSeq" id="XP_007841519.1">
    <property type="nucleotide sequence ID" value="XM_007843328.1"/>
</dbReference>
<evidence type="ECO:0000313" key="4">
    <source>
        <dbReference type="EMBL" id="ETS73801.1"/>
    </source>
</evidence>
<dbReference type="OrthoDB" id="2213137at2759"/>
<feature type="transmembrane region" description="Helical" evidence="3">
    <location>
        <begin position="211"/>
        <end position="230"/>
    </location>
</feature>
<dbReference type="PANTHER" id="PTHR11360:SF287">
    <property type="entry name" value="MFS MONOCARBOXYLATE TRANSPORTER"/>
    <property type="match status" value="1"/>
</dbReference>
<feature type="transmembrane region" description="Helical" evidence="3">
    <location>
        <begin position="181"/>
        <end position="199"/>
    </location>
</feature>
<dbReference type="OMA" id="ATEFMIW"/>
<dbReference type="InterPro" id="IPR050327">
    <property type="entry name" value="Proton-linked_MCT"/>
</dbReference>
<evidence type="ECO:0000256" key="1">
    <source>
        <dbReference type="ARBA" id="ARBA00004141"/>
    </source>
</evidence>
<evidence type="ECO:0000313" key="5">
    <source>
        <dbReference type="Proteomes" id="UP000030651"/>
    </source>
</evidence>
<accession>W3WLX6</accession>
<comment type="similarity">
    <text evidence="2">Belongs to the major facilitator superfamily. Monocarboxylate porter (TC 2.A.1.13) family.</text>
</comment>
<protein>
    <recommendedName>
        <fullName evidence="6">Major facilitator superfamily (MFS) profile domain-containing protein</fullName>
    </recommendedName>
</protein>
<gene>
    <name evidence="4" type="ORF">PFICI_14747</name>
</gene>
<reference evidence="5" key="1">
    <citation type="journal article" date="2015" name="BMC Genomics">
        <title>Genomic and transcriptomic analysis of the endophytic fungus Pestalotiopsis fici reveals its lifestyle and high potential for synthesis of natural products.</title>
        <authorList>
            <person name="Wang X."/>
            <person name="Zhang X."/>
            <person name="Liu L."/>
            <person name="Xiang M."/>
            <person name="Wang W."/>
            <person name="Sun X."/>
            <person name="Che Y."/>
            <person name="Guo L."/>
            <person name="Liu G."/>
            <person name="Guo L."/>
            <person name="Wang C."/>
            <person name="Yin W.B."/>
            <person name="Stadler M."/>
            <person name="Zhang X."/>
            <person name="Liu X."/>
        </authorList>
    </citation>
    <scope>NUCLEOTIDE SEQUENCE [LARGE SCALE GENOMIC DNA]</scope>
    <source>
        <strain evidence="5">W106-1 / CGMCC3.15140</strain>
    </source>
</reference>
<dbReference type="GeneID" id="19279760"/>
<keyword evidence="3" id="KW-0472">Membrane</keyword>
<feature type="transmembrane region" description="Helical" evidence="3">
    <location>
        <begin position="346"/>
        <end position="365"/>
    </location>
</feature>
<dbReference type="InterPro" id="IPR011701">
    <property type="entry name" value="MFS"/>
</dbReference>
<feature type="transmembrane region" description="Helical" evidence="3">
    <location>
        <begin position="261"/>
        <end position="281"/>
    </location>
</feature>
<sequence>MATETIELRTIDRGVLINVDHGYEPQNKEPEPQVTPAEFSLPPVDTGREAWLFLTACWFVEAFTFGFGFSFGVFQDYYSSHSPFAGSGNIAVIGTTTSGILYLGTPFVVAICRLYPRWARWSTLAGLFATSLSMAMSSFCTSVPQLIGTQGVIFGIGGCVAYCPSTLYIDEWFARRKGMAYGIVWSAAGVGGVVLPLIFEILLDRYGFRTAMRIWSAVMFAGSAPLAWFIKPRLPYSATINNKRSFNMRFVISRRFMFHQLVNVIQATGYFLPGIFLPIYARMHFGTSSFLSTLTVMLMNIAVTMGLVIMGLLSDRLRPTTCMLISAVGAAVSVLLVWGFSATLPALYVFCVLYGLFAGGWAAIWPGIMKEVSQRGEADGYGLTDPVMVHGHLCVGRGVGNVVSGPLSDVLVRGMPWKGKSIAGYGSGFGVLILYIGFTGLVSGMNYLWQALNLL</sequence>
<dbReference type="HOGENOM" id="CLU_001265_1_2_1"/>
<name>W3WLX6_PESFW</name>
<feature type="transmembrane region" description="Helical" evidence="3">
    <location>
        <begin position="293"/>
        <end position="313"/>
    </location>
</feature>
<dbReference type="InParanoid" id="W3WLX6"/>
<feature type="transmembrane region" description="Helical" evidence="3">
    <location>
        <begin position="90"/>
        <end position="112"/>
    </location>
</feature>
<dbReference type="AlphaFoldDB" id="W3WLX6"/>
<keyword evidence="3" id="KW-1133">Transmembrane helix</keyword>
<evidence type="ECO:0000256" key="2">
    <source>
        <dbReference type="ARBA" id="ARBA00006727"/>
    </source>
</evidence>
<feature type="transmembrane region" description="Helical" evidence="3">
    <location>
        <begin position="152"/>
        <end position="169"/>
    </location>
</feature>
<feature type="transmembrane region" description="Helical" evidence="3">
    <location>
        <begin position="50"/>
        <end position="70"/>
    </location>
</feature>
<dbReference type="EMBL" id="KI912121">
    <property type="protein sequence ID" value="ETS73801.1"/>
    <property type="molecule type" value="Genomic_DNA"/>
</dbReference>
<feature type="transmembrane region" description="Helical" evidence="3">
    <location>
        <begin position="422"/>
        <end position="449"/>
    </location>
</feature>
<feature type="transmembrane region" description="Helical" evidence="3">
    <location>
        <begin position="320"/>
        <end position="340"/>
    </location>
</feature>
<dbReference type="Proteomes" id="UP000030651">
    <property type="component" value="Unassembled WGS sequence"/>
</dbReference>
<evidence type="ECO:0008006" key="6">
    <source>
        <dbReference type="Google" id="ProtNLM"/>
    </source>
</evidence>
<feature type="transmembrane region" description="Helical" evidence="3">
    <location>
        <begin position="124"/>
        <end position="146"/>
    </location>
</feature>
<dbReference type="eggNOG" id="KOG2504">
    <property type="taxonomic scope" value="Eukaryota"/>
</dbReference>
<dbReference type="GO" id="GO:0016020">
    <property type="term" value="C:membrane"/>
    <property type="evidence" value="ECO:0007669"/>
    <property type="project" value="UniProtKB-SubCell"/>
</dbReference>
<organism evidence="4 5">
    <name type="scientific">Pestalotiopsis fici (strain W106-1 / CGMCC3.15140)</name>
    <dbReference type="NCBI Taxonomy" id="1229662"/>
    <lineage>
        <taxon>Eukaryota</taxon>
        <taxon>Fungi</taxon>
        <taxon>Dikarya</taxon>
        <taxon>Ascomycota</taxon>
        <taxon>Pezizomycotina</taxon>
        <taxon>Sordariomycetes</taxon>
        <taxon>Xylariomycetidae</taxon>
        <taxon>Amphisphaeriales</taxon>
        <taxon>Sporocadaceae</taxon>
        <taxon>Pestalotiopsis</taxon>
    </lineage>
</organism>
<keyword evidence="3" id="KW-0812">Transmembrane</keyword>
<keyword evidence="5" id="KW-1185">Reference proteome</keyword>
<dbReference type="GO" id="GO:0022857">
    <property type="term" value="F:transmembrane transporter activity"/>
    <property type="evidence" value="ECO:0007669"/>
    <property type="project" value="InterPro"/>
</dbReference>